<feature type="compositionally biased region" description="Polar residues" evidence="2">
    <location>
        <begin position="380"/>
        <end position="397"/>
    </location>
</feature>
<feature type="compositionally biased region" description="Gly residues" evidence="2">
    <location>
        <begin position="150"/>
        <end position="163"/>
    </location>
</feature>
<evidence type="ECO:0000313" key="6">
    <source>
        <dbReference type="Proteomes" id="UP000298416"/>
    </source>
</evidence>
<evidence type="ECO:0000259" key="4">
    <source>
        <dbReference type="SMART" id="SM00768"/>
    </source>
</evidence>
<dbReference type="Pfam" id="PF07983">
    <property type="entry name" value="X8"/>
    <property type="match status" value="1"/>
</dbReference>
<keyword evidence="3" id="KW-0472">Membrane</keyword>
<sequence length="509" mass="54048">MTSLSPPPPVFYCFKKLFSFYYFSCISFHFVGVIIMADFMRSFVILLALVVAAPSDAAYCLCKAGVSDAVLQKNIDYSCGNGADCSAILQNGACYNPNTVKDHCSYAVNSYFQRRSQLGATCDFQGSATLSQTGPTGVPSTCVYQASPSTGGGTPTPTTGGGNITFQGGSLAPTGSTGSGDTGHSASVRLCGSSMLVLWSMAGENGRRLDNQNEKPTSNSERIGICEGKQQENGRSPAKISDSSSSSLDNSSTTDSPGSFNQRSGVARDPSMLTESPSIQVMERPKTSDPDSPSQWSVESGDSLFSIHMESSLRISGDIGELSLSEAYLPRVSPKSGESVDTSYTSSAAAAAKALGEARRAVKEDTKYASEQRKGYPPEASSSVPTDQNLSGSNTPQSHDDSDNEFSKSTSESRCPMCQCLWCARMCSCCSWPNCSCSSWFRWPSCSNSCISCPSWCSNPCISCPSCCTNLHPWCSTSCCCSGWKSRVCSASPHASTDRNTDSSSKHEV</sequence>
<gene>
    <name evidence="5" type="ORF">SASPL_130820</name>
</gene>
<accession>A0A8X8X9T0</accession>
<feature type="compositionally biased region" description="Basic and acidic residues" evidence="2">
    <location>
        <begin position="363"/>
        <end position="376"/>
    </location>
</feature>
<dbReference type="Gene3D" id="1.20.58.1040">
    <property type="match status" value="1"/>
</dbReference>
<keyword evidence="3" id="KW-1133">Transmembrane helix</keyword>
<reference evidence="5" key="2">
    <citation type="submission" date="2020-08" db="EMBL/GenBank/DDBJ databases">
        <title>Plant Genome Project.</title>
        <authorList>
            <person name="Zhang R.-G."/>
        </authorList>
    </citation>
    <scope>NUCLEOTIDE SEQUENCE</scope>
    <source>
        <strain evidence="5">Huo1</strain>
        <tissue evidence="5">Leaf</tissue>
    </source>
</reference>
<dbReference type="AlphaFoldDB" id="A0A8X8X9T0"/>
<keyword evidence="3" id="KW-0812">Transmembrane</keyword>
<dbReference type="PANTHER" id="PTHR31044">
    <property type="entry name" value="BETA-1,3 GLUCANASE"/>
    <property type="match status" value="1"/>
</dbReference>
<dbReference type="PANTHER" id="PTHR31044:SF60">
    <property type="entry name" value="PLASMODESMATA CALLOSE-BINDING PROTEIN 4"/>
    <property type="match status" value="1"/>
</dbReference>
<protein>
    <recommendedName>
        <fullName evidence="4">X8 domain-containing protein</fullName>
    </recommendedName>
</protein>
<comment type="caution">
    <text evidence="5">The sequence shown here is derived from an EMBL/GenBank/DDBJ whole genome shotgun (WGS) entry which is preliminary data.</text>
</comment>
<keyword evidence="1" id="KW-0732">Signal</keyword>
<keyword evidence="6" id="KW-1185">Reference proteome</keyword>
<dbReference type="GO" id="GO:0009506">
    <property type="term" value="C:plasmodesma"/>
    <property type="evidence" value="ECO:0007669"/>
    <property type="project" value="UniProtKB-ARBA"/>
</dbReference>
<reference evidence="5" key="1">
    <citation type="submission" date="2018-01" db="EMBL/GenBank/DDBJ databases">
        <authorList>
            <person name="Mao J.F."/>
        </authorList>
    </citation>
    <scope>NUCLEOTIDE SEQUENCE</scope>
    <source>
        <strain evidence="5">Huo1</strain>
        <tissue evidence="5">Leaf</tissue>
    </source>
</reference>
<dbReference type="SMART" id="SM00768">
    <property type="entry name" value="X8"/>
    <property type="match status" value="1"/>
</dbReference>
<feature type="region of interest" description="Disordered" evidence="2">
    <location>
        <begin position="363"/>
        <end position="405"/>
    </location>
</feature>
<organism evidence="5">
    <name type="scientific">Salvia splendens</name>
    <name type="common">Scarlet sage</name>
    <dbReference type="NCBI Taxonomy" id="180675"/>
    <lineage>
        <taxon>Eukaryota</taxon>
        <taxon>Viridiplantae</taxon>
        <taxon>Streptophyta</taxon>
        <taxon>Embryophyta</taxon>
        <taxon>Tracheophyta</taxon>
        <taxon>Spermatophyta</taxon>
        <taxon>Magnoliopsida</taxon>
        <taxon>eudicotyledons</taxon>
        <taxon>Gunneridae</taxon>
        <taxon>Pentapetalae</taxon>
        <taxon>asterids</taxon>
        <taxon>lamiids</taxon>
        <taxon>Lamiales</taxon>
        <taxon>Lamiaceae</taxon>
        <taxon>Nepetoideae</taxon>
        <taxon>Mentheae</taxon>
        <taxon>Salviinae</taxon>
        <taxon>Salvia</taxon>
        <taxon>Salvia subgen. Calosphace</taxon>
        <taxon>core Calosphace</taxon>
    </lineage>
</organism>
<evidence type="ECO:0000313" key="5">
    <source>
        <dbReference type="EMBL" id="KAG6407821.1"/>
    </source>
</evidence>
<name>A0A8X8X9T0_SALSN</name>
<feature type="compositionally biased region" description="Low complexity" evidence="2">
    <location>
        <begin position="241"/>
        <end position="256"/>
    </location>
</feature>
<dbReference type="EMBL" id="PNBA02000011">
    <property type="protein sequence ID" value="KAG6407821.1"/>
    <property type="molecule type" value="Genomic_DNA"/>
</dbReference>
<evidence type="ECO:0000256" key="1">
    <source>
        <dbReference type="ARBA" id="ARBA00022729"/>
    </source>
</evidence>
<feature type="compositionally biased region" description="Polar residues" evidence="2">
    <location>
        <begin position="290"/>
        <end position="299"/>
    </location>
</feature>
<evidence type="ECO:0000256" key="3">
    <source>
        <dbReference type="SAM" id="Phobius"/>
    </source>
</evidence>
<dbReference type="Proteomes" id="UP000298416">
    <property type="component" value="Unassembled WGS sequence"/>
</dbReference>
<evidence type="ECO:0000256" key="2">
    <source>
        <dbReference type="SAM" id="MobiDB-lite"/>
    </source>
</evidence>
<feature type="domain" description="X8" evidence="4">
    <location>
        <begin position="58"/>
        <end position="144"/>
    </location>
</feature>
<proteinExistence type="predicted"/>
<feature type="region of interest" description="Disordered" evidence="2">
    <location>
        <begin position="207"/>
        <end position="299"/>
    </location>
</feature>
<dbReference type="InterPro" id="IPR012946">
    <property type="entry name" value="X8"/>
</dbReference>
<feature type="transmembrane region" description="Helical" evidence="3">
    <location>
        <begin position="20"/>
        <end position="37"/>
    </location>
</feature>
<dbReference type="InterPro" id="IPR044788">
    <property type="entry name" value="X8_dom_prot"/>
</dbReference>
<feature type="region of interest" description="Disordered" evidence="2">
    <location>
        <begin position="141"/>
        <end position="185"/>
    </location>
</feature>